<accession>A0A563VXW5</accession>
<name>A0A563VXW5_9CYAN</name>
<protein>
    <submittedName>
        <fullName evidence="1">Urease accessory protein UreD</fullName>
    </submittedName>
</protein>
<reference evidence="1 2" key="1">
    <citation type="submission" date="2019-01" db="EMBL/GenBank/DDBJ databases">
        <authorList>
            <person name="Brito A."/>
        </authorList>
    </citation>
    <scope>NUCLEOTIDE SEQUENCE [LARGE SCALE GENOMIC DNA]</scope>
    <source>
        <strain evidence="1">1</strain>
    </source>
</reference>
<evidence type="ECO:0000313" key="2">
    <source>
        <dbReference type="Proteomes" id="UP000320055"/>
    </source>
</evidence>
<dbReference type="EMBL" id="CAACVJ010000363">
    <property type="protein sequence ID" value="VEP16261.1"/>
    <property type="molecule type" value="Genomic_DNA"/>
</dbReference>
<evidence type="ECO:0000313" key="1">
    <source>
        <dbReference type="EMBL" id="VEP16261.1"/>
    </source>
</evidence>
<proteinExistence type="predicted"/>
<gene>
    <name evidence="1" type="ORF">H1P_4250008</name>
</gene>
<sequence>MYLKGQDNQFCHNELFASFPVLGNAIIIIPDLEIDLLKNTLDNLDRDNVTDLVAATSVLPHNKGILIRVVASKAQKIKNYWHSVINALRKLNHQPLLPRIPK</sequence>
<dbReference type="Proteomes" id="UP000320055">
    <property type="component" value="Unassembled WGS sequence"/>
</dbReference>
<organism evidence="1 2">
    <name type="scientific">Hyella patelloides LEGE 07179</name>
    <dbReference type="NCBI Taxonomy" id="945734"/>
    <lineage>
        <taxon>Bacteria</taxon>
        <taxon>Bacillati</taxon>
        <taxon>Cyanobacteriota</taxon>
        <taxon>Cyanophyceae</taxon>
        <taxon>Pleurocapsales</taxon>
        <taxon>Hyellaceae</taxon>
        <taxon>Hyella</taxon>
    </lineage>
</organism>
<keyword evidence="2" id="KW-1185">Reference proteome</keyword>
<dbReference type="AlphaFoldDB" id="A0A563VXW5"/>